<dbReference type="Pfam" id="PF13385">
    <property type="entry name" value="Laminin_G_3"/>
    <property type="match status" value="1"/>
</dbReference>
<dbReference type="InterPro" id="IPR013320">
    <property type="entry name" value="ConA-like_dom_sf"/>
</dbReference>
<comment type="caution">
    <text evidence="1">The sequence shown here is derived from an EMBL/GenBank/DDBJ whole genome shotgun (WGS) entry which is preliminary data.</text>
</comment>
<evidence type="ECO:0000313" key="1">
    <source>
        <dbReference type="EMBL" id="CAF3958144.1"/>
    </source>
</evidence>
<feature type="non-terminal residue" evidence="1">
    <location>
        <position position="1"/>
    </location>
</feature>
<accession>A0A819LA72</accession>
<sequence>SGLGWCYPFLGFATNGSIDAQMYNSNVKSVIGPSVSVTSDWTHIVETWSSTNGLRLYVNNILVASTTAMATSYIASSVQNYVTLANSLSGTGICDAGLLGSMSPYNGDIDEFRIYSRELTAADICTLYIS</sequence>
<reference evidence="1" key="1">
    <citation type="submission" date="2021-02" db="EMBL/GenBank/DDBJ databases">
        <authorList>
            <person name="Nowell W R."/>
        </authorList>
    </citation>
    <scope>NUCLEOTIDE SEQUENCE</scope>
</reference>
<dbReference type="Proteomes" id="UP000663874">
    <property type="component" value="Unassembled WGS sequence"/>
</dbReference>
<proteinExistence type="predicted"/>
<name>A0A819LA72_9BILA</name>
<dbReference type="SUPFAM" id="SSF49899">
    <property type="entry name" value="Concanavalin A-like lectins/glucanases"/>
    <property type="match status" value="1"/>
</dbReference>
<dbReference type="EMBL" id="CAJOBE010005045">
    <property type="protein sequence ID" value="CAF3958144.1"/>
    <property type="molecule type" value="Genomic_DNA"/>
</dbReference>
<organism evidence="1 2">
    <name type="scientific">Rotaria sordida</name>
    <dbReference type="NCBI Taxonomy" id="392033"/>
    <lineage>
        <taxon>Eukaryota</taxon>
        <taxon>Metazoa</taxon>
        <taxon>Spiralia</taxon>
        <taxon>Gnathifera</taxon>
        <taxon>Rotifera</taxon>
        <taxon>Eurotatoria</taxon>
        <taxon>Bdelloidea</taxon>
        <taxon>Philodinida</taxon>
        <taxon>Philodinidae</taxon>
        <taxon>Rotaria</taxon>
    </lineage>
</organism>
<evidence type="ECO:0000313" key="2">
    <source>
        <dbReference type="Proteomes" id="UP000663874"/>
    </source>
</evidence>
<dbReference type="AlphaFoldDB" id="A0A819LA72"/>
<evidence type="ECO:0008006" key="3">
    <source>
        <dbReference type="Google" id="ProtNLM"/>
    </source>
</evidence>
<protein>
    <recommendedName>
        <fullName evidence="3">LamG-like jellyroll fold domain-containing protein</fullName>
    </recommendedName>
</protein>
<dbReference type="Gene3D" id="2.60.120.200">
    <property type="match status" value="1"/>
</dbReference>
<gene>
    <name evidence="1" type="ORF">FNK824_LOCUS23621</name>
</gene>